<dbReference type="SUPFAM" id="SSF51366">
    <property type="entry name" value="Ribulose-phoshate binding barrel"/>
    <property type="match status" value="1"/>
</dbReference>
<evidence type="ECO:0000256" key="2">
    <source>
        <dbReference type="ARBA" id="ARBA00001936"/>
    </source>
</evidence>
<dbReference type="InterPro" id="IPR013785">
    <property type="entry name" value="Aldolase_TIM"/>
</dbReference>
<comment type="catalytic activity">
    <reaction evidence="1 10 11">
        <text>D-ribulose 5-phosphate = D-xylulose 5-phosphate</text>
        <dbReference type="Rhea" id="RHEA:13677"/>
        <dbReference type="ChEBI" id="CHEBI:57737"/>
        <dbReference type="ChEBI" id="CHEBI:58121"/>
        <dbReference type="EC" id="5.1.3.1"/>
    </reaction>
</comment>
<comment type="caution">
    <text evidence="12">The sequence shown here is derived from an EMBL/GenBank/DDBJ whole genome shotgun (WGS) entry which is preliminary data.</text>
</comment>
<dbReference type="NCBIfam" id="TIGR01163">
    <property type="entry name" value="rpe"/>
    <property type="match status" value="1"/>
</dbReference>
<dbReference type="InterPro" id="IPR011060">
    <property type="entry name" value="RibuloseP-bd_barrel"/>
</dbReference>
<reference evidence="12 13" key="1">
    <citation type="submission" date="2022-06" db="EMBL/GenBank/DDBJ databases">
        <title>Isolation of gut microbiota from human fecal samples.</title>
        <authorList>
            <person name="Pamer E.G."/>
            <person name="Barat B."/>
            <person name="Waligurski E."/>
            <person name="Medina S."/>
            <person name="Paddock L."/>
            <person name="Mostad J."/>
        </authorList>
    </citation>
    <scope>NUCLEOTIDE SEQUENCE [LARGE SCALE GENOMIC DNA]</scope>
    <source>
        <strain evidence="12 13">DFI.7.95</strain>
    </source>
</reference>
<evidence type="ECO:0000256" key="4">
    <source>
        <dbReference type="ARBA" id="ARBA00001947"/>
    </source>
</evidence>
<feature type="binding site" evidence="10">
    <location>
        <position position="32"/>
    </location>
    <ligand>
        <name>a divalent metal cation</name>
        <dbReference type="ChEBI" id="CHEBI:60240"/>
    </ligand>
</feature>
<evidence type="ECO:0000313" key="12">
    <source>
        <dbReference type="EMBL" id="MCQ4921839.1"/>
    </source>
</evidence>
<comment type="function">
    <text evidence="10">Catalyzes the reversible epimerization of D-ribulose 5-phosphate to D-xylulose 5-phosphate.</text>
</comment>
<dbReference type="EC" id="5.1.3.1" evidence="7 10"/>
<evidence type="ECO:0000256" key="5">
    <source>
        <dbReference type="ARBA" id="ARBA00001954"/>
    </source>
</evidence>
<feature type="binding site" evidence="10">
    <location>
        <position position="65"/>
    </location>
    <ligand>
        <name>a divalent metal cation</name>
        <dbReference type="ChEBI" id="CHEBI:60240"/>
    </ligand>
</feature>
<evidence type="ECO:0000256" key="9">
    <source>
        <dbReference type="ARBA" id="ARBA00023235"/>
    </source>
</evidence>
<dbReference type="GO" id="GO:0004750">
    <property type="term" value="F:D-ribulose-phosphate 3-epimerase activity"/>
    <property type="evidence" value="ECO:0007669"/>
    <property type="project" value="UniProtKB-EC"/>
</dbReference>
<keyword evidence="8 10" id="KW-0479">Metal-binding</keyword>
<dbReference type="PANTHER" id="PTHR11749">
    <property type="entry name" value="RIBULOSE-5-PHOSPHATE-3-EPIMERASE"/>
    <property type="match status" value="1"/>
</dbReference>
<feature type="binding site" evidence="10">
    <location>
        <position position="174"/>
    </location>
    <ligand>
        <name>a divalent metal cation</name>
        <dbReference type="ChEBI" id="CHEBI:60240"/>
    </ligand>
</feature>
<proteinExistence type="inferred from homology"/>
<dbReference type="HAMAP" id="MF_02227">
    <property type="entry name" value="RPE"/>
    <property type="match status" value="1"/>
</dbReference>
<feature type="binding site" evidence="10">
    <location>
        <begin position="174"/>
        <end position="176"/>
    </location>
    <ligand>
        <name>substrate</name>
    </ligand>
</feature>
<evidence type="ECO:0000256" key="1">
    <source>
        <dbReference type="ARBA" id="ARBA00001782"/>
    </source>
</evidence>
<dbReference type="NCBIfam" id="NF004076">
    <property type="entry name" value="PRK05581.1-4"/>
    <property type="match status" value="1"/>
</dbReference>
<organism evidence="12 13">
    <name type="scientific">Tissierella carlieri</name>
    <dbReference type="NCBI Taxonomy" id="689904"/>
    <lineage>
        <taxon>Bacteria</taxon>
        <taxon>Bacillati</taxon>
        <taxon>Bacillota</taxon>
        <taxon>Tissierellia</taxon>
        <taxon>Tissierellales</taxon>
        <taxon>Tissierellaceae</taxon>
        <taxon>Tissierella</taxon>
    </lineage>
</organism>
<comment type="cofactor">
    <cofactor evidence="10">
        <name>a divalent metal cation</name>
        <dbReference type="ChEBI" id="CHEBI:60240"/>
    </cofactor>
    <text evidence="10">Binds 1 divalent metal cation per subunit.</text>
</comment>
<feature type="active site" description="Proton acceptor" evidence="10">
    <location>
        <position position="34"/>
    </location>
</feature>
<comment type="cofactor">
    <cofactor evidence="4">
        <name>Zn(2+)</name>
        <dbReference type="ChEBI" id="CHEBI:29105"/>
    </cofactor>
</comment>
<comment type="cofactor">
    <cofactor evidence="3">
        <name>Co(2+)</name>
        <dbReference type="ChEBI" id="CHEBI:48828"/>
    </cofactor>
</comment>
<feature type="binding site" evidence="10">
    <location>
        <position position="7"/>
    </location>
    <ligand>
        <name>substrate</name>
    </ligand>
</feature>
<evidence type="ECO:0000256" key="11">
    <source>
        <dbReference type="PIRNR" id="PIRNR001461"/>
    </source>
</evidence>
<dbReference type="CDD" id="cd00429">
    <property type="entry name" value="RPE"/>
    <property type="match status" value="1"/>
</dbReference>
<accession>A0ABT1S5V5</accession>
<keyword evidence="10 11" id="KW-0119">Carbohydrate metabolism</keyword>
<dbReference type="InterPro" id="IPR026019">
    <property type="entry name" value="Ribul_P_3_epim"/>
</dbReference>
<evidence type="ECO:0000256" key="6">
    <source>
        <dbReference type="ARBA" id="ARBA00009541"/>
    </source>
</evidence>
<feature type="binding site" evidence="10">
    <location>
        <begin position="196"/>
        <end position="197"/>
    </location>
    <ligand>
        <name>substrate</name>
    </ligand>
</feature>
<dbReference type="PROSITE" id="PS01086">
    <property type="entry name" value="RIBUL_P_3_EPIMER_2"/>
    <property type="match status" value="1"/>
</dbReference>
<dbReference type="PROSITE" id="PS01085">
    <property type="entry name" value="RIBUL_P_3_EPIMER_1"/>
    <property type="match status" value="1"/>
</dbReference>
<evidence type="ECO:0000256" key="10">
    <source>
        <dbReference type="HAMAP-Rule" id="MF_02227"/>
    </source>
</evidence>
<feature type="binding site" evidence="10">
    <location>
        <position position="65"/>
    </location>
    <ligand>
        <name>substrate</name>
    </ligand>
</feature>
<dbReference type="Gene3D" id="3.20.20.70">
    <property type="entry name" value="Aldolase class I"/>
    <property type="match status" value="1"/>
</dbReference>
<evidence type="ECO:0000256" key="3">
    <source>
        <dbReference type="ARBA" id="ARBA00001941"/>
    </source>
</evidence>
<dbReference type="PIRSF" id="PIRSF001461">
    <property type="entry name" value="RPE"/>
    <property type="match status" value="1"/>
</dbReference>
<evidence type="ECO:0000256" key="7">
    <source>
        <dbReference type="ARBA" id="ARBA00013188"/>
    </source>
</evidence>
<dbReference type="RefSeq" id="WP_256310259.1">
    <property type="nucleotide sequence ID" value="NZ_JANGAC010000001.1"/>
</dbReference>
<keyword evidence="13" id="KW-1185">Reference proteome</keyword>
<comment type="cofactor">
    <cofactor evidence="5">
        <name>Fe(2+)</name>
        <dbReference type="ChEBI" id="CHEBI:29033"/>
    </cofactor>
</comment>
<name>A0ABT1S5V5_9FIRM</name>
<evidence type="ECO:0000256" key="8">
    <source>
        <dbReference type="ARBA" id="ARBA00022723"/>
    </source>
</evidence>
<feature type="active site" description="Proton donor" evidence="10">
    <location>
        <position position="174"/>
    </location>
</feature>
<dbReference type="Proteomes" id="UP001524478">
    <property type="component" value="Unassembled WGS sequence"/>
</dbReference>
<feature type="binding site" evidence="10">
    <location>
        <position position="34"/>
    </location>
    <ligand>
        <name>a divalent metal cation</name>
        <dbReference type="ChEBI" id="CHEBI:60240"/>
    </ligand>
</feature>
<dbReference type="InterPro" id="IPR000056">
    <property type="entry name" value="Ribul_P_3_epim-like"/>
</dbReference>
<keyword evidence="9 10" id="KW-0413">Isomerase</keyword>
<gene>
    <name evidence="10 12" type="primary">rpe</name>
    <name evidence="12" type="ORF">NE686_01960</name>
</gene>
<comment type="cofactor">
    <cofactor evidence="2">
        <name>Mn(2+)</name>
        <dbReference type="ChEBI" id="CHEBI:29035"/>
    </cofactor>
</comment>
<evidence type="ECO:0000313" key="13">
    <source>
        <dbReference type="Proteomes" id="UP001524478"/>
    </source>
</evidence>
<dbReference type="Pfam" id="PF00834">
    <property type="entry name" value="Ribul_P_3_epim"/>
    <property type="match status" value="1"/>
</dbReference>
<protein>
    <recommendedName>
        <fullName evidence="7 10">Ribulose-phosphate 3-epimerase</fullName>
        <ecNumber evidence="7 10">5.1.3.1</ecNumber>
    </recommendedName>
</protein>
<comment type="similarity">
    <text evidence="6 10 11">Belongs to the ribulose-phosphate 3-epimerase family.</text>
</comment>
<sequence>MAKIAPSLLSADFGNLQDEIKKIENGGADYLHLDVMDGIYVPNITFGPPVIRKLRKVTKIPFDVHLMIDKPERHIKDFVDAGADLITVHQEATTHLHRTIQEIKSYGIMAGVSLNPATPLESIEYVLGDLDLVLIMTVNPGFGGQSFIESMKGKIKRLRRIIDERELNIIVEVDGGVKLDNAKEILNCGADLLVAGSDIFGAEDIEHRTRQFKQL</sequence>
<feature type="binding site" evidence="10">
    <location>
        <begin position="141"/>
        <end position="144"/>
    </location>
    <ligand>
        <name>substrate</name>
    </ligand>
</feature>
<dbReference type="EMBL" id="JANGAC010000001">
    <property type="protein sequence ID" value="MCQ4921839.1"/>
    <property type="molecule type" value="Genomic_DNA"/>
</dbReference>
<comment type="pathway">
    <text evidence="10">Carbohydrate degradation.</text>
</comment>